<dbReference type="EMBL" id="KJ958896">
    <property type="protein sequence ID" value="AIL23166.1"/>
    <property type="molecule type" value="Viral_cRNA"/>
</dbReference>
<dbReference type="GO" id="GO:0019031">
    <property type="term" value="C:viral envelope"/>
    <property type="evidence" value="ECO:0007669"/>
    <property type="project" value="InterPro"/>
</dbReference>
<evidence type="ECO:0000256" key="3">
    <source>
        <dbReference type="ARBA" id="ARBA00017678"/>
    </source>
</evidence>
<evidence type="ECO:0000256" key="4">
    <source>
        <dbReference type="ARBA" id="ARBA00022844"/>
    </source>
</evidence>
<keyword evidence="4" id="KW-0946">Virion</keyword>
<dbReference type="Proteomes" id="UP000152727">
    <property type="component" value="Segment"/>
</dbReference>
<evidence type="ECO:0000256" key="6">
    <source>
        <dbReference type="ARBA" id="ARBA00023136"/>
    </source>
</evidence>
<evidence type="ECO:0000313" key="8">
    <source>
        <dbReference type="EMBL" id="AIL23166.1"/>
    </source>
</evidence>
<keyword evidence="9" id="KW-1185">Reference proteome</keyword>
<evidence type="ECO:0000256" key="1">
    <source>
        <dbReference type="ARBA" id="ARBA00004328"/>
    </source>
</evidence>
<dbReference type="GO" id="GO:0033645">
    <property type="term" value="C:host cell endomembrane system"/>
    <property type="evidence" value="ECO:0007669"/>
    <property type="project" value="UniProtKB-SubCell"/>
</dbReference>
<proteinExistence type="predicted"/>
<evidence type="ECO:0000256" key="5">
    <source>
        <dbReference type="ARBA" id="ARBA00022870"/>
    </source>
</evidence>
<keyword evidence="6" id="KW-0472">Membrane</keyword>
<sequence>MLQLFKRKKGKSVDLHSNTSNSSLWLYNPNSYEDTLPGYSQPVDLFAPSAPIDDSYNGFAQPEERTYDVAAELEIRTKMNITSISGIIGILEELLDQYSGSISYKPLIISNILIMAFHMTKKTSDNSINLYTSEIYYPISYHLSDKYPKMKEKIDYALSTRFRRGKMDVFLNIKCKLTPTNKRGVPFHEIYLYPMSNGTQPPKFAEVSPIFGIITKLEQNKLIFY</sequence>
<organism evidence="8 9">
    <name type="scientific">Hapavirus flanders</name>
    <dbReference type="NCBI Taxonomy" id="1972612"/>
    <lineage>
        <taxon>Viruses</taxon>
        <taxon>Riboviria</taxon>
        <taxon>Orthornavirae</taxon>
        <taxon>Negarnaviricota</taxon>
        <taxon>Haploviricotina</taxon>
        <taxon>Monjiviricetes</taxon>
        <taxon>Mononegavirales</taxon>
        <taxon>Rhabdoviridae</taxon>
        <taxon>Alpharhabdovirinae</taxon>
        <taxon>Hapavirus</taxon>
    </lineage>
</organism>
<name>A0A077CWG1_9RHAB</name>
<dbReference type="Pfam" id="PF06326">
    <property type="entry name" value="Vesiculo_matrix"/>
    <property type="match status" value="1"/>
</dbReference>
<protein>
    <recommendedName>
        <fullName evidence="3">Matrix protein</fullName>
    </recommendedName>
</protein>
<comment type="subcellular location">
    <subcellularLocation>
        <location evidence="2">Host endomembrane system</location>
        <topology evidence="2">Peripheral membrane protein</topology>
    </subcellularLocation>
    <subcellularLocation>
        <location evidence="1">Virion</location>
    </subcellularLocation>
</comment>
<keyword evidence="5" id="KW-1043">Host membrane</keyword>
<evidence type="ECO:0000256" key="2">
    <source>
        <dbReference type="ARBA" id="ARBA00004531"/>
    </source>
</evidence>
<accession>A0A077CWG1</accession>
<dbReference type="InterPro" id="IPR009397">
    <property type="entry name" value="Vesiculo_matrix"/>
</dbReference>
<evidence type="ECO:0000313" key="9">
    <source>
        <dbReference type="Proteomes" id="UP000152727"/>
    </source>
</evidence>
<keyword evidence="7" id="KW-0468">Viral matrix protein</keyword>
<reference evidence="8 9" key="1">
    <citation type="submission" date="2014-06" db="EMBL/GenBank/DDBJ databases">
        <title>The first morphological and molecular isolation of the Flanders virus (Rhabdoviridae) in South America, isolated from ave (Ramphocelus carbo) captured in Acre-Brazil.</title>
        <authorList>
            <person name="Queiroz A.L.N."/>
            <person name="Medeiros D.B.A."/>
            <person name="Nunes M.R.T."/>
            <person name="Cardoso J.F."/>
            <person name="Diniz J.A.P."/>
            <person name="Tesh R.B."/>
            <person name="Vasconcelos P.F.C."/>
        </authorList>
    </citation>
    <scope>NUCLEOTIDE SEQUENCE [LARGE SCALE GENOMIC DNA]</scope>
    <source>
        <strain evidence="8">BE AN 781455</strain>
    </source>
</reference>
<dbReference type="GO" id="GO:0039660">
    <property type="term" value="F:structural constituent of virion"/>
    <property type="evidence" value="ECO:0007669"/>
    <property type="project" value="UniProtKB-KW"/>
</dbReference>
<evidence type="ECO:0000256" key="7">
    <source>
        <dbReference type="ARBA" id="ARBA00023311"/>
    </source>
</evidence>